<dbReference type="EMBL" id="JBHUGD010000003">
    <property type="protein sequence ID" value="MFD1947829.1"/>
    <property type="molecule type" value="Genomic_DNA"/>
</dbReference>
<protein>
    <submittedName>
        <fullName evidence="2">FAD-dependent oxidoreductase</fullName>
    </submittedName>
</protein>
<comment type="caution">
    <text evidence="2">The sequence shown here is derived from an EMBL/GenBank/DDBJ whole genome shotgun (WGS) entry which is preliminary data.</text>
</comment>
<evidence type="ECO:0000313" key="2">
    <source>
        <dbReference type="EMBL" id="MFD1947829.1"/>
    </source>
</evidence>
<dbReference type="InterPro" id="IPR036188">
    <property type="entry name" value="FAD/NAD-bd_sf"/>
</dbReference>
<reference evidence="3" key="1">
    <citation type="journal article" date="2019" name="Int. J. Syst. Evol. Microbiol.">
        <title>The Global Catalogue of Microorganisms (GCM) 10K type strain sequencing project: providing services to taxonomists for standard genome sequencing and annotation.</title>
        <authorList>
            <consortium name="The Broad Institute Genomics Platform"/>
            <consortium name="The Broad Institute Genome Sequencing Center for Infectious Disease"/>
            <person name="Wu L."/>
            <person name="Ma J."/>
        </authorList>
    </citation>
    <scope>NUCLEOTIDE SEQUENCE [LARGE SCALE GENOMIC DNA]</scope>
    <source>
        <strain evidence="3">CGMCC 1.12477</strain>
    </source>
</reference>
<organism evidence="2 3">
    <name type="scientific">Nocardioides aestuarii</name>
    <dbReference type="NCBI Taxonomy" id="252231"/>
    <lineage>
        <taxon>Bacteria</taxon>
        <taxon>Bacillati</taxon>
        <taxon>Actinomycetota</taxon>
        <taxon>Actinomycetes</taxon>
        <taxon>Propionibacteriales</taxon>
        <taxon>Nocardioidaceae</taxon>
        <taxon>Nocardioides</taxon>
    </lineage>
</organism>
<dbReference type="Pfam" id="PF01593">
    <property type="entry name" value="Amino_oxidase"/>
    <property type="match status" value="1"/>
</dbReference>
<dbReference type="InterPro" id="IPR002937">
    <property type="entry name" value="Amino_oxidase"/>
</dbReference>
<dbReference type="PANTHER" id="PTHR42841">
    <property type="entry name" value="AMINE OXIDASE"/>
    <property type="match status" value="1"/>
</dbReference>
<dbReference type="Gene3D" id="3.50.50.60">
    <property type="entry name" value="FAD/NAD(P)-binding domain"/>
    <property type="match status" value="1"/>
</dbReference>
<name>A0ABW4TPY9_9ACTN</name>
<feature type="domain" description="Amine oxidase" evidence="1">
    <location>
        <begin position="16"/>
        <end position="404"/>
    </location>
</feature>
<accession>A0ABW4TPY9</accession>
<dbReference type="PRINTS" id="PR00411">
    <property type="entry name" value="PNDRDTASEI"/>
</dbReference>
<keyword evidence="3" id="KW-1185">Reference proteome</keyword>
<dbReference type="RefSeq" id="WP_343919286.1">
    <property type="nucleotide sequence ID" value="NZ_BAAAJT010000002.1"/>
</dbReference>
<evidence type="ECO:0000259" key="1">
    <source>
        <dbReference type="Pfam" id="PF01593"/>
    </source>
</evidence>
<dbReference type="SUPFAM" id="SSF51905">
    <property type="entry name" value="FAD/NAD(P)-binding domain"/>
    <property type="match status" value="1"/>
</dbReference>
<evidence type="ECO:0000313" key="3">
    <source>
        <dbReference type="Proteomes" id="UP001597351"/>
    </source>
</evidence>
<gene>
    <name evidence="2" type="ORF">ACFSDE_13600</name>
</gene>
<proteinExistence type="predicted"/>
<sequence length="412" mass="43000">MALPATADVVVIGAGLAGLAAAVRLQEAGLEVVVLEQSDGVGGRVRTDVVDGFRLDRGFQLLNPAYPEAKQLLDLDALDLQPFEAGLVVSVGVKRYSLGDPLRLPSSIPNTLTAPVGSMKEKVAFGTWVAGLGVGSADHIRDADDRPLVEELRARGMGDGLLDKVLRPFLSGVLAEEELSSSQRMVSMLLRSFARGTPSVPALGMQAMPDQLASRLAPGTIHLGCCVSQVRSGHVDTADGTIAAPAVVVAVGGEAALDLGVPGARTRPLTTWWYAADEPPTPKALLHVDAERRGPLANTVVMTNAADSYSTDGRALVGATAVGAVGDQQEEARRHAGLLYGADSRRWQWLRTDVIEHALPAHPAGQPLAQEVDLGDGLYVCGDHRDTPSIQGALVSGRRAADAVAGRLAPTG</sequence>
<dbReference type="Proteomes" id="UP001597351">
    <property type="component" value="Unassembled WGS sequence"/>
</dbReference>